<dbReference type="SUPFAM" id="SSF51735">
    <property type="entry name" value="NAD(P)-binding Rossmann-fold domains"/>
    <property type="match status" value="1"/>
</dbReference>
<sequence>MNHPTQSRKIRVGIIGLSADGGWGALAHYPSLSKLPELFEITGLTASTPAKAQAAAQKYGVPFATDNAAELAARSDVDLLVVAVNLPQHQALLEQILPSGKAVYCEWPLGTDPDQSRHLAALAAQYGCRNFIGLQALHSPYVNKIKQLLDNPATGRMLACTIQGSDPSRARTSLSRYRYAQFQENGVTTLTIPFGHLLSALHLLFGSLNQMHALTACQYAEILLQDTGETVHRTATDHVFFHARTAQGGLIDAAYGGSLEGLKISIECEHARITITAANGHIQYQPLTIEIARSNGSRETFAPHTAAQENLVGAYRAVYRDLTEGMHTVPDFAAAAEHQQILFDLQQP</sequence>
<proteinExistence type="predicted"/>
<reference evidence="4" key="1">
    <citation type="submission" date="2016-05" db="EMBL/GenBank/DDBJ databases">
        <title>Draft genome of Corynebacterium afermentans subsp. afermentans LCDC 88199T.</title>
        <authorList>
            <person name="Bernier A.-M."/>
            <person name="Bernard K."/>
        </authorList>
    </citation>
    <scope>NUCLEOTIDE SEQUENCE [LARGE SCALE GENOMIC DNA]</scope>
    <source>
        <strain evidence="4">NML130454</strain>
    </source>
</reference>
<dbReference type="SUPFAM" id="SSF55347">
    <property type="entry name" value="Glyceraldehyde-3-phosphate dehydrogenase-like, C-terminal domain"/>
    <property type="match status" value="1"/>
</dbReference>
<dbReference type="PANTHER" id="PTHR43708">
    <property type="entry name" value="CONSERVED EXPRESSED OXIDOREDUCTASE (EUROFUNG)"/>
    <property type="match status" value="1"/>
</dbReference>
<dbReference type="STRING" id="1795832.A7Q00_04330"/>
<dbReference type="InterPro" id="IPR051317">
    <property type="entry name" value="Gfo/Idh/MocA_oxidoreduct"/>
</dbReference>
<evidence type="ECO:0000259" key="1">
    <source>
        <dbReference type="Pfam" id="PF01408"/>
    </source>
</evidence>
<organism evidence="3 4">
    <name type="scientific">Eikenella halliae</name>
    <dbReference type="NCBI Taxonomy" id="1795832"/>
    <lineage>
        <taxon>Bacteria</taxon>
        <taxon>Pseudomonadati</taxon>
        <taxon>Pseudomonadota</taxon>
        <taxon>Betaproteobacteria</taxon>
        <taxon>Neisseriales</taxon>
        <taxon>Neisseriaceae</taxon>
        <taxon>Eikenella</taxon>
    </lineage>
</organism>
<accession>A0A1B6VZH8</accession>
<dbReference type="GO" id="GO:0000166">
    <property type="term" value="F:nucleotide binding"/>
    <property type="evidence" value="ECO:0007669"/>
    <property type="project" value="InterPro"/>
</dbReference>
<dbReference type="PANTHER" id="PTHR43708:SF1">
    <property type="entry name" value="GALACTOSE_LACTOSE METABOLISM REGULATORY PROTEIN GAL80"/>
    <property type="match status" value="1"/>
</dbReference>
<dbReference type="InterPro" id="IPR000683">
    <property type="entry name" value="Gfo/Idh/MocA-like_OxRdtase_N"/>
</dbReference>
<dbReference type="Pfam" id="PF01408">
    <property type="entry name" value="GFO_IDH_MocA"/>
    <property type="match status" value="1"/>
</dbReference>
<name>A0A1B6VZH8_9NEIS</name>
<protein>
    <submittedName>
        <fullName evidence="3">Oxidoreductase</fullName>
    </submittedName>
</protein>
<dbReference type="AlphaFoldDB" id="A0A1B6VZH8"/>
<feature type="domain" description="Gal80p-like C-terminal" evidence="2">
    <location>
        <begin position="140"/>
        <end position="257"/>
    </location>
</feature>
<comment type="caution">
    <text evidence="3">The sequence shown here is derived from an EMBL/GenBank/DDBJ whole genome shotgun (WGS) entry which is preliminary data.</text>
</comment>
<dbReference type="EMBL" id="LXSQ01000012">
    <property type="protein sequence ID" value="OAM43650.1"/>
    <property type="molecule type" value="Genomic_DNA"/>
</dbReference>
<gene>
    <name evidence="3" type="ORF">A7Q00_04330</name>
</gene>
<dbReference type="InterPro" id="IPR055080">
    <property type="entry name" value="Gal80p-like_C"/>
</dbReference>
<feature type="domain" description="Gfo/Idh/MocA-like oxidoreductase N-terminal" evidence="1">
    <location>
        <begin position="10"/>
        <end position="132"/>
    </location>
</feature>
<dbReference type="Gene3D" id="3.40.50.720">
    <property type="entry name" value="NAD(P)-binding Rossmann-like Domain"/>
    <property type="match status" value="1"/>
</dbReference>
<evidence type="ECO:0000313" key="3">
    <source>
        <dbReference type="EMBL" id="OAM43650.1"/>
    </source>
</evidence>
<dbReference type="Proteomes" id="UP000077726">
    <property type="component" value="Unassembled WGS sequence"/>
</dbReference>
<dbReference type="Gene3D" id="3.30.360.10">
    <property type="entry name" value="Dihydrodipicolinate Reductase, domain 2"/>
    <property type="match status" value="1"/>
</dbReference>
<evidence type="ECO:0000259" key="2">
    <source>
        <dbReference type="Pfam" id="PF22685"/>
    </source>
</evidence>
<evidence type="ECO:0000313" key="4">
    <source>
        <dbReference type="Proteomes" id="UP000077726"/>
    </source>
</evidence>
<dbReference type="RefSeq" id="WP_064089400.1">
    <property type="nucleotide sequence ID" value="NZ_LXSQ01000012.1"/>
</dbReference>
<keyword evidence="4" id="KW-1185">Reference proteome</keyword>
<dbReference type="InterPro" id="IPR036291">
    <property type="entry name" value="NAD(P)-bd_dom_sf"/>
</dbReference>
<dbReference type="Pfam" id="PF22685">
    <property type="entry name" value="Gal80p_C-like"/>
    <property type="match status" value="1"/>
</dbReference>
<dbReference type="OrthoDB" id="8565814at2"/>